<dbReference type="Proteomes" id="UP000663854">
    <property type="component" value="Unassembled WGS sequence"/>
</dbReference>
<organism evidence="2 3">
    <name type="scientific">Rotaria sordida</name>
    <dbReference type="NCBI Taxonomy" id="392033"/>
    <lineage>
        <taxon>Eukaryota</taxon>
        <taxon>Metazoa</taxon>
        <taxon>Spiralia</taxon>
        <taxon>Gnathifera</taxon>
        <taxon>Rotifera</taxon>
        <taxon>Eurotatoria</taxon>
        <taxon>Bdelloidea</taxon>
        <taxon>Philodinida</taxon>
        <taxon>Philodinidae</taxon>
        <taxon>Rotaria</taxon>
    </lineage>
</organism>
<dbReference type="EMBL" id="CAJNOH010004697">
    <property type="protein sequence ID" value="CAF1377235.1"/>
    <property type="molecule type" value="Genomic_DNA"/>
</dbReference>
<proteinExistence type="predicted"/>
<accession>A0A816BT80</accession>
<dbReference type="Proteomes" id="UP000663870">
    <property type="component" value="Unassembled WGS sequence"/>
</dbReference>
<dbReference type="AlphaFoldDB" id="A0A816BT80"/>
<dbReference type="EMBL" id="CAJNOL010006144">
    <property type="protein sequence ID" value="CAF1614511.1"/>
    <property type="molecule type" value="Genomic_DNA"/>
</dbReference>
<sequence length="118" mass="13609">MSQWVTNNKHIFQNNGMVFKSMVATCFAKGGRLEQSYRPLREESARDVWDAITTYSATEPVDFIQHSGGMVMLLRKIWNGFCEWIGQTAWTWVNEHVKEMLVSLGFKTEEAVVLAQDF</sequence>
<evidence type="ECO:0000313" key="1">
    <source>
        <dbReference type="EMBL" id="CAF1377235.1"/>
    </source>
</evidence>
<evidence type="ECO:0000313" key="3">
    <source>
        <dbReference type="Proteomes" id="UP000663870"/>
    </source>
</evidence>
<protein>
    <submittedName>
        <fullName evidence="2">Uncharacterized protein</fullName>
    </submittedName>
</protein>
<keyword evidence="3" id="KW-1185">Reference proteome</keyword>
<comment type="caution">
    <text evidence="2">The sequence shown here is derived from an EMBL/GenBank/DDBJ whole genome shotgun (WGS) entry which is preliminary data.</text>
</comment>
<reference evidence="2" key="1">
    <citation type="submission" date="2021-02" db="EMBL/GenBank/DDBJ databases">
        <authorList>
            <person name="Nowell W R."/>
        </authorList>
    </citation>
    <scope>NUCLEOTIDE SEQUENCE</scope>
</reference>
<evidence type="ECO:0000313" key="2">
    <source>
        <dbReference type="EMBL" id="CAF1614511.1"/>
    </source>
</evidence>
<gene>
    <name evidence="2" type="ORF">JXQ802_LOCUS49795</name>
    <name evidence="1" type="ORF">PYM288_LOCUS33667</name>
</gene>
<name>A0A816BT80_9BILA</name>